<dbReference type="RefSeq" id="XP_030518155.1">
    <property type="nucleotide sequence ID" value="XM_030662295.2"/>
</dbReference>
<evidence type="ECO:0000313" key="3">
    <source>
        <dbReference type="Proteomes" id="UP000827889"/>
    </source>
</evidence>
<comment type="similarity">
    <text evidence="1">Belongs to the short-chain dehydrogenases/reductases (SDR) family.</text>
</comment>
<dbReference type="Gene3D" id="3.40.50.720">
    <property type="entry name" value="NAD(P)-binding Rossmann-like Domain"/>
    <property type="match status" value="1"/>
</dbReference>
<dbReference type="AlphaFoldDB" id="A0A8B8N6W9"/>
<protein>
    <submittedName>
        <fullName evidence="4">Secoisolariciresinol dehydrogenase-like</fullName>
    </submittedName>
</protein>
<dbReference type="PRINTS" id="PR00081">
    <property type="entry name" value="GDHRDH"/>
</dbReference>
<dbReference type="GeneID" id="115731627"/>
<dbReference type="FunFam" id="3.40.50.720:FF:000084">
    <property type="entry name" value="Short-chain dehydrogenase reductase"/>
    <property type="match status" value="1"/>
</dbReference>
<dbReference type="PRINTS" id="PR00080">
    <property type="entry name" value="SDRFAMILY"/>
</dbReference>
<evidence type="ECO:0000256" key="1">
    <source>
        <dbReference type="ARBA" id="ARBA00006484"/>
    </source>
</evidence>
<dbReference type="InterPro" id="IPR020904">
    <property type="entry name" value="Sc_DH/Rdtase_CS"/>
</dbReference>
<dbReference type="PROSITE" id="PS00061">
    <property type="entry name" value="ADH_SHORT"/>
    <property type="match status" value="1"/>
</dbReference>
<dbReference type="Pfam" id="PF13561">
    <property type="entry name" value="adh_short_C2"/>
    <property type="match status" value="1"/>
</dbReference>
<evidence type="ECO:0000313" key="4">
    <source>
        <dbReference type="RefSeq" id="XP_030518155.1"/>
    </source>
</evidence>
<sequence>MAATALLSQAARRLEGKVAVVTGGACGIGESTARLFSKHGAKVIIADIRSDLGKSVCKDLGPETASFVHCDVSCESDVENAIAAAVDRHGKLDIMVNNAAIGDPPKLNILDIDKADFDKVISVNLTGVFLGAKHAARAMIPLRRGTIINVGSVSSSVGGVASHAYASSKHAVVGLTRNVAAELGPYGIRVNCLSPYFIRTPLSEEMFKIDENPGFRAYSNLEGVTLREEDVAEAALFLGSDESKYISGHNLAVDGGFTTINPAFGLFARA</sequence>
<evidence type="ECO:0000256" key="2">
    <source>
        <dbReference type="ARBA" id="ARBA00023002"/>
    </source>
</evidence>
<dbReference type="KEGG" id="rarg:115731627"/>
<dbReference type="OrthoDB" id="294295at2759"/>
<dbReference type="PANTHER" id="PTHR43180:SF48">
    <property type="entry name" value="SECOISOLARICIRESINOL DEHYDROGENASE"/>
    <property type="match status" value="1"/>
</dbReference>
<keyword evidence="2" id="KW-0560">Oxidoreductase</keyword>
<organism evidence="3 4">
    <name type="scientific">Rhodamnia argentea</name>
    <dbReference type="NCBI Taxonomy" id="178133"/>
    <lineage>
        <taxon>Eukaryota</taxon>
        <taxon>Viridiplantae</taxon>
        <taxon>Streptophyta</taxon>
        <taxon>Embryophyta</taxon>
        <taxon>Tracheophyta</taxon>
        <taxon>Spermatophyta</taxon>
        <taxon>Magnoliopsida</taxon>
        <taxon>eudicotyledons</taxon>
        <taxon>Gunneridae</taxon>
        <taxon>Pentapetalae</taxon>
        <taxon>rosids</taxon>
        <taxon>malvids</taxon>
        <taxon>Myrtales</taxon>
        <taxon>Myrtaceae</taxon>
        <taxon>Myrtoideae</taxon>
        <taxon>Myrteae</taxon>
        <taxon>Australasian group</taxon>
        <taxon>Rhodamnia</taxon>
    </lineage>
</organism>
<name>A0A8B8N6W9_9MYRT</name>
<gene>
    <name evidence="4" type="primary">LOC115731627</name>
</gene>
<proteinExistence type="inferred from homology"/>
<accession>A0A8B8N6W9</accession>
<dbReference type="NCBIfam" id="NF005559">
    <property type="entry name" value="PRK07231.1"/>
    <property type="match status" value="1"/>
</dbReference>
<dbReference type="GO" id="GO:0016491">
    <property type="term" value="F:oxidoreductase activity"/>
    <property type="evidence" value="ECO:0007669"/>
    <property type="project" value="UniProtKB-KW"/>
</dbReference>
<dbReference type="SUPFAM" id="SSF51735">
    <property type="entry name" value="NAD(P)-binding Rossmann-fold domains"/>
    <property type="match status" value="1"/>
</dbReference>
<dbReference type="InterPro" id="IPR036291">
    <property type="entry name" value="NAD(P)-bd_dom_sf"/>
</dbReference>
<dbReference type="PANTHER" id="PTHR43180">
    <property type="entry name" value="3-OXOACYL-(ACYL-CARRIER-PROTEIN) REDUCTASE (AFU_ORTHOLOGUE AFUA_6G11210)"/>
    <property type="match status" value="1"/>
</dbReference>
<reference evidence="4" key="2">
    <citation type="submission" date="2025-08" db="UniProtKB">
        <authorList>
            <consortium name="RefSeq"/>
        </authorList>
    </citation>
    <scope>IDENTIFICATION</scope>
    <source>
        <tissue evidence="4">Leaf</tissue>
    </source>
</reference>
<dbReference type="InterPro" id="IPR002347">
    <property type="entry name" value="SDR_fam"/>
</dbReference>
<keyword evidence="3" id="KW-1185">Reference proteome</keyword>
<reference evidence="3" key="1">
    <citation type="submission" date="2025-05" db="UniProtKB">
        <authorList>
            <consortium name="RefSeq"/>
        </authorList>
    </citation>
    <scope>NUCLEOTIDE SEQUENCE [LARGE SCALE GENOMIC DNA]</scope>
</reference>
<dbReference type="Proteomes" id="UP000827889">
    <property type="component" value="Chromosome 1"/>
</dbReference>